<keyword evidence="7" id="KW-0233">DNA recombination</keyword>
<evidence type="ECO:0000313" key="11">
    <source>
        <dbReference type="EMBL" id="PNJ26133.1"/>
    </source>
</evidence>
<dbReference type="GO" id="GO:0090656">
    <property type="term" value="P:t-circle formation"/>
    <property type="evidence" value="ECO:0007669"/>
    <property type="project" value="TreeGrafter"/>
</dbReference>
<keyword evidence="4" id="KW-0227">DNA damage</keyword>
<organism evidence="11">
    <name type="scientific">Pongo abelii</name>
    <name type="common">Sumatran orangutan</name>
    <name type="synonym">Pongo pygmaeus abelii</name>
    <dbReference type="NCBI Taxonomy" id="9601"/>
    <lineage>
        <taxon>Eukaryota</taxon>
        <taxon>Metazoa</taxon>
        <taxon>Chordata</taxon>
        <taxon>Craniata</taxon>
        <taxon>Vertebrata</taxon>
        <taxon>Euteleostomi</taxon>
        <taxon>Mammalia</taxon>
        <taxon>Eutheria</taxon>
        <taxon>Euarchontoglires</taxon>
        <taxon>Primates</taxon>
        <taxon>Haplorrhini</taxon>
        <taxon>Catarrhini</taxon>
        <taxon>Hominidae</taxon>
        <taxon>Pongo</taxon>
    </lineage>
</organism>
<dbReference type="SUPFAM" id="SSF52540">
    <property type="entry name" value="P-loop containing nucleoside triphosphate hydrolases"/>
    <property type="match status" value="1"/>
</dbReference>
<dbReference type="GO" id="GO:0071140">
    <property type="term" value="P:resolution of mitotic recombination intermediates"/>
    <property type="evidence" value="ECO:0007669"/>
    <property type="project" value="TreeGrafter"/>
</dbReference>
<comment type="caution">
    <text evidence="11">The sequence shown here is derived from an EMBL/GenBank/DDBJ whole genome shotgun (WGS) entry which is preliminary data.</text>
</comment>
<dbReference type="GO" id="GO:0033065">
    <property type="term" value="C:Rad51C-XRCC3 complex"/>
    <property type="evidence" value="ECO:0007669"/>
    <property type="project" value="TreeGrafter"/>
</dbReference>
<dbReference type="InterPro" id="IPR020588">
    <property type="entry name" value="RecA_ATP-bd"/>
</dbReference>
<dbReference type="GO" id="GO:0000722">
    <property type="term" value="P:telomere maintenance via recombination"/>
    <property type="evidence" value="ECO:0007669"/>
    <property type="project" value="TreeGrafter"/>
</dbReference>
<keyword evidence="5" id="KW-0067">ATP-binding</keyword>
<dbReference type="InterPro" id="IPR027417">
    <property type="entry name" value="P-loop_NTPase"/>
</dbReference>
<reference evidence="11" key="1">
    <citation type="submission" date="2017-12" db="EMBL/GenBank/DDBJ databases">
        <title>High-resolution comparative analysis of great ape genomes.</title>
        <authorList>
            <person name="Pollen A."/>
            <person name="Hastie A."/>
            <person name="Hormozdiari F."/>
            <person name="Dougherty M."/>
            <person name="Liu R."/>
            <person name="Chaisson M."/>
            <person name="Hoppe E."/>
            <person name="Hill C."/>
            <person name="Pang A."/>
            <person name="Hillier L."/>
            <person name="Baker C."/>
            <person name="Armstrong J."/>
            <person name="Shendure J."/>
            <person name="Paten B."/>
            <person name="Wilson R."/>
            <person name="Chao H."/>
            <person name="Schneider V."/>
            <person name="Ventura M."/>
            <person name="Kronenberg Z."/>
            <person name="Murali S."/>
            <person name="Gordon D."/>
            <person name="Cantsilieris S."/>
            <person name="Munson K."/>
            <person name="Nelson B."/>
            <person name="Raja A."/>
            <person name="Underwood J."/>
            <person name="Diekhans M."/>
            <person name="Fiddes I."/>
            <person name="Haussler D."/>
            <person name="Eichler E."/>
        </authorList>
    </citation>
    <scope>NUCLEOTIDE SEQUENCE [LARGE SCALE GENOMIC DNA]</scope>
    <source>
        <strain evidence="11">Susie</strain>
    </source>
</reference>
<evidence type="ECO:0000259" key="10">
    <source>
        <dbReference type="PROSITE" id="PS50162"/>
    </source>
</evidence>
<comment type="similarity">
    <text evidence="2">Belongs to the RecA family. RAD51 subfamily.</text>
</comment>
<gene>
    <name evidence="11" type="ORF">CR201_G0039091</name>
</gene>
<proteinExistence type="inferred from homology"/>
<evidence type="ECO:0000256" key="9">
    <source>
        <dbReference type="ARBA" id="ARBA00023242"/>
    </source>
</evidence>
<evidence type="ECO:0000256" key="8">
    <source>
        <dbReference type="ARBA" id="ARBA00023204"/>
    </source>
</evidence>
<evidence type="ECO:0000256" key="6">
    <source>
        <dbReference type="ARBA" id="ARBA00023125"/>
    </source>
</evidence>
<accession>A0A2J8SZF4</accession>
<dbReference type="GO" id="GO:0005524">
    <property type="term" value="F:ATP binding"/>
    <property type="evidence" value="ECO:0007669"/>
    <property type="project" value="UniProtKB-KW"/>
</dbReference>
<dbReference type="InterPro" id="IPR047348">
    <property type="entry name" value="XRCC3-like_C"/>
</dbReference>
<evidence type="ECO:0000256" key="5">
    <source>
        <dbReference type="ARBA" id="ARBA00022840"/>
    </source>
</evidence>
<evidence type="ECO:0000256" key="7">
    <source>
        <dbReference type="ARBA" id="ARBA00023172"/>
    </source>
</evidence>
<dbReference type="GO" id="GO:0140664">
    <property type="term" value="F:ATP-dependent DNA damage sensor activity"/>
    <property type="evidence" value="ECO:0007669"/>
    <property type="project" value="InterPro"/>
</dbReference>
<dbReference type="PANTHER" id="PTHR46487:SF1">
    <property type="entry name" value="DNA REPAIR PROTEIN XRCC3"/>
    <property type="match status" value="1"/>
</dbReference>
<name>A0A2J8SZF4_PONAB</name>
<dbReference type="CDD" id="cd19491">
    <property type="entry name" value="XRCC3"/>
    <property type="match status" value="1"/>
</dbReference>
<dbReference type="Pfam" id="PF08423">
    <property type="entry name" value="Rad51"/>
    <property type="match status" value="2"/>
</dbReference>
<keyword evidence="8" id="KW-0234">DNA repair</keyword>
<evidence type="ECO:0000256" key="2">
    <source>
        <dbReference type="ARBA" id="ARBA00007095"/>
    </source>
</evidence>
<dbReference type="PANTHER" id="PTHR46487">
    <property type="entry name" value="DNA REPAIR PROTEIN XRCC3"/>
    <property type="match status" value="1"/>
</dbReference>
<keyword evidence="9" id="KW-0539">Nucleus</keyword>
<dbReference type="InterPro" id="IPR058766">
    <property type="entry name" value="HHH_XRCC3_RAD51B"/>
</dbReference>
<dbReference type="GO" id="GO:0005657">
    <property type="term" value="C:replication fork"/>
    <property type="evidence" value="ECO:0007669"/>
    <property type="project" value="TreeGrafter"/>
</dbReference>
<dbReference type="Gene3D" id="3.40.50.300">
    <property type="entry name" value="P-loop containing nucleotide triphosphate hydrolases"/>
    <property type="match status" value="1"/>
</dbReference>
<dbReference type="GO" id="GO:0000400">
    <property type="term" value="F:four-way junction DNA binding"/>
    <property type="evidence" value="ECO:0007669"/>
    <property type="project" value="TreeGrafter"/>
</dbReference>
<dbReference type="EMBL" id="NDHI03003534">
    <property type="protein sequence ID" value="PNJ26133.1"/>
    <property type="molecule type" value="Genomic_DNA"/>
</dbReference>
<keyword evidence="3" id="KW-0547">Nucleotide-binding</keyword>
<evidence type="ECO:0000256" key="3">
    <source>
        <dbReference type="ARBA" id="ARBA00022741"/>
    </source>
</evidence>
<comment type="subcellular location">
    <subcellularLocation>
        <location evidence="1">Nucleus</location>
    </subcellularLocation>
</comment>
<protein>
    <submittedName>
        <fullName evidence="11">XRCC3 isoform 9</fullName>
    </submittedName>
</protein>
<evidence type="ECO:0000256" key="4">
    <source>
        <dbReference type="ARBA" id="ARBA00022763"/>
    </source>
</evidence>
<feature type="domain" description="RecA family profile 1" evidence="10">
    <location>
        <begin position="78"/>
        <end position="327"/>
    </location>
</feature>
<dbReference type="PROSITE" id="PS50162">
    <property type="entry name" value="RECA_2"/>
    <property type="match status" value="1"/>
</dbReference>
<dbReference type="Pfam" id="PF26169">
    <property type="entry name" value="HHH_XRCC3_RpoA"/>
    <property type="match status" value="1"/>
</dbReference>
<dbReference type="InterPro" id="IPR013632">
    <property type="entry name" value="Rad51_C"/>
</dbReference>
<dbReference type="AlphaFoldDB" id="A0A2J8SZF4"/>
<dbReference type="GO" id="GO:0045003">
    <property type="term" value="P:double-strand break repair via synthesis-dependent strand annealing"/>
    <property type="evidence" value="ECO:0007669"/>
    <property type="project" value="TreeGrafter"/>
</dbReference>
<keyword evidence="6" id="KW-0238">DNA-binding</keyword>
<sequence>MDLDLLDLNPRIIAAIKKAKLKSVKEVLHFSGPDLKRLTNLSSPEVWHLLRTASLHLRGSSILTALQLHQQKERFPAQHQRLSLGCPVLDALLRGGLPLDGITELAGRSSAGKTQLALQLCLAVQFPRQHGGLEAEWQHFCSIFHRWCLQAHLLDSLPTQGGTPGPGPTGPSSHLLTGLTCQQRCGWEPHLCHPQVSVVPGTQGAVYICTEDAFPHKRLQQLMAQQPRLRTDVPGELLQKLRFGSQIFIEHVADVDTLLECVNKKVPVLLSRGMARLVVIDSVAAPFRCEFDSQASAPRARRLQSLGAALRELSSAFQSPVLCINQVTEAVEEQGAAHGPLGFWDERVSPALGITWANQLLVRLLADRLREEEAALGCPARTLRVLSAPHLAPSSCSYTISAEGVRGTPGTQSH</sequence>
<evidence type="ECO:0000256" key="1">
    <source>
        <dbReference type="ARBA" id="ARBA00004123"/>
    </source>
</evidence>